<evidence type="ECO:0000313" key="2">
    <source>
        <dbReference type="Proteomes" id="UP001180020"/>
    </source>
</evidence>
<name>A0AAV9D0P2_ACOCL</name>
<gene>
    <name evidence="1" type="ORF">QJS10_CPA16g00011</name>
</gene>
<organism evidence="1 2">
    <name type="scientific">Acorus calamus</name>
    <name type="common">Sweet flag</name>
    <dbReference type="NCBI Taxonomy" id="4465"/>
    <lineage>
        <taxon>Eukaryota</taxon>
        <taxon>Viridiplantae</taxon>
        <taxon>Streptophyta</taxon>
        <taxon>Embryophyta</taxon>
        <taxon>Tracheophyta</taxon>
        <taxon>Spermatophyta</taxon>
        <taxon>Magnoliopsida</taxon>
        <taxon>Liliopsida</taxon>
        <taxon>Acoraceae</taxon>
        <taxon>Acorus</taxon>
    </lineage>
</organism>
<accession>A0AAV9D0P2</accession>
<reference evidence="1" key="1">
    <citation type="journal article" date="2023" name="Nat. Commun.">
        <title>Diploid and tetraploid genomes of Acorus and the evolution of monocots.</title>
        <authorList>
            <person name="Ma L."/>
            <person name="Liu K.W."/>
            <person name="Li Z."/>
            <person name="Hsiao Y.Y."/>
            <person name="Qi Y."/>
            <person name="Fu T."/>
            <person name="Tang G.D."/>
            <person name="Zhang D."/>
            <person name="Sun W.H."/>
            <person name="Liu D.K."/>
            <person name="Li Y."/>
            <person name="Chen G.Z."/>
            <person name="Liu X.D."/>
            <person name="Liao X.Y."/>
            <person name="Jiang Y.T."/>
            <person name="Yu X."/>
            <person name="Hao Y."/>
            <person name="Huang J."/>
            <person name="Zhao X.W."/>
            <person name="Ke S."/>
            <person name="Chen Y.Y."/>
            <person name="Wu W.L."/>
            <person name="Hsu J.L."/>
            <person name="Lin Y.F."/>
            <person name="Huang M.D."/>
            <person name="Li C.Y."/>
            <person name="Huang L."/>
            <person name="Wang Z.W."/>
            <person name="Zhao X."/>
            <person name="Zhong W.Y."/>
            <person name="Peng D.H."/>
            <person name="Ahmad S."/>
            <person name="Lan S."/>
            <person name="Zhang J.S."/>
            <person name="Tsai W.C."/>
            <person name="Van de Peer Y."/>
            <person name="Liu Z.J."/>
        </authorList>
    </citation>
    <scope>NUCLEOTIDE SEQUENCE</scope>
    <source>
        <strain evidence="1">CP</strain>
    </source>
</reference>
<sequence>MKRLYMSELLGTRTLDALRPIRHEDRLRLAAILENKAAAREIINVSEELHKPSNNEIIRMVTGIRRRVLRGVDVHEIKGRINDVYREGVVISTPPTPPPIPFFCVCDPNPPCVVSSARLCEALIVLD</sequence>
<keyword evidence="2" id="KW-1185">Reference proteome</keyword>
<comment type="caution">
    <text evidence="1">The sequence shown here is derived from an EMBL/GenBank/DDBJ whole genome shotgun (WGS) entry which is preliminary data.</text>
</comment>
<reference evidence="1" key="2">
    <citation type="submission" date="2023-06" db="EMBL/GenBank/DDBJ databases">
        <authorList>
            <person name="Ma L."/>
            <person name="Liu K.-W."/>
            <person name="Li Z."/>
            <person name="Hsiao Y.-Y."/>
            <person name="Qi Y."/>
            <person name="Fu T."/>
            <person name="Tang G."/>
            <person name="Zhang D."/>
            <person name="Sun W.-H."/>
            <person name="Liu D.-K."/>
            <person name="Li Y."/>
            <person name="Chen G.-Z."/>
            <person name="Liu X.-D."/>
            <person name="Liao X.-Y."/>
            <person name="Jiang Y.-T."/>
            <person name="Yu X."/>
            <person name="Hao Y."/>
            <person name="Huang J."/>
            <person name="Zhao X.-W."/>
            <person name="Ke S."/>
            <person name="Chen Y.-Y."/>
            <person name="Wu W.-L."/>
            <person name="Hsu J.-L."/>
            <person name="Lin Y.-F."/>
            <person name="Huang M.-D."/>
            <person name="Li C.-Y."/>
            <person name="Huang L."/>
            <person name="Wang Z.-W."/>
            <person name="Zhao X."/>
            <person name="Zhong W.-Y."/>
            <person name="Peng D.-H."/>
            <person name="Ahmad S."/>
            <person name="Lan S."/>
            <person name="Zhang J.-S."/>
            <person name="Tsai W.-C."/>
            <person name="Van De Peer Y."/>
            <person name="Liu Z.-J."/>
        </authorList>
    </citation>
    <scope>NUCLEOTIDE SEQUENCE</scope>
    <source>
        <strain evidence="1">CP</strain>
        <tissue evidence="1">Leaves</tissue>
    </source>
</reference>
<dbReference type="AlphaFoldDB" id="A0AAV9D0P2"/>
<protein>
    <recommendedName>
        <fullName evidence="3">Flagellar motor switch protein FliG C-terminal domain-containing protein</fullName>
    </recommendedName>
</protein>
<dbReference type="Proteomes" id="UP001180020">
    <property type="component" value="Unassembled WGS sequence"/>
</dbReference>
<evidence type="ECO:0000313" key="1">
    <source>
        <dbReference type="EMBL" id="KAK1294299.1"/>
    </source>
</evidence>
<evidence type="ECO:0008006" key="3">
    <source>
        <dbReference type="Google" id="ProtNLM"/>
    </source>
</evidence>
<dbReference type="EMBL" id="JAUJYO010000016">
    <property type="protein sequence ID" value="KAK1294299.1"/>
    <property type="molecule type" value="Genomic_DNA"/>
</dbReference>
<proteinExistence type="predicted"/>